<evidence type="ECO:0000256" key="5">
    <source>
        <dbReference type="SAM" id="MobiDB-lite"/>
    </source>
</evidence>
<accession>A0ABP9YTW5</accession>
<name>A0ABP9YTW5_9FUNG</name>
<feature type="compositionally biased region" description="Low complexity" evidence="5">
    <location>
        <begin position="153"/>
        <end position="163"/>
    </location>
</feature>
<dbReference type="EMBL" id="BAABUK010000007">
    <property type="protein sequence ID" value="GAA5810304.1"/>
    <property type="molecule type" value="Genomic_DNA"/>
</dbReference>
<feature type="region of interest" description="Disordered" evidence="5">
    <location>
        <begin position="333"/>
        <end position="379"/>
    </location>
</feature>
<dbReference type="PROSITE" id="PS50016">
    <property type="entry name" value="ZF_PHD_2"/>
    <property type="match status" value="1"/>
</dbReference>
<organism evidence="7 8">
    <name type="scientific">Mucor flavus</name>
    <dbReference type="NCBI Taxonomy" id="439312"/>
    <lineage>
        <taxon>Eukaryota</taxon>
        <taxon>Fungi</taxon>
        <taxon>Fungi incertae sedis</taxon>
        <taxon>Mucoromycota</taxon>
        <taxon>Mucoromycotina</taxon>
        <taxon>Mucoromycetes</taxon>
        <taxon>Mucorales</taxon>
        <taxon>Mucorineae</taxon>
        <taxon>Mucoraceae</taxon>
        <taxon>Mucor</taxon>
    </lineage>
</organism>
<dbReference type="InterPro" id="IPR011011">
    <property type="entry name" value="Znf_FYVE_PHD"/>
</dbReference>
<protein>
    <recommendedName>
        <fullName evidence="6">PHD-type domain-containing protein</fullName>
    </recommendedName>
</protein>
<proteinExistence type="predicted"/>
<feature type="compositionally biased region" description="Acidic residues" evidence="5">
    <location>
        <begin position="295"/>
        <end position="307"/>
    </location>
</feature>
<keyword evidence="2 4" id="KW-0863">Zinc-finger</keyword>
<gene>
    <name evidence="7" type="ORF">MFLAVUS_003725</name>
</gene>
<dbReference type="SMART" id="SM00249">
    <property type="entry name" value="PHD"/>
    <property type="match status" value="1"/>
</dbReference>
<keyword evidence="3" id="KW-0862">Zinc</keyword>
<evidence type="ECO:0000256" key="2">
    <source>
        <dbReference type="ARBA" id="ARBA00022771"/>
    </source>
</evidence>
<evidence type="ECO:0000313" key="7">
    <source>
        <dbReference type="EMBL" id="GAA5810304.1"/>
    </source>
</evidence>
<keyword evidence="8" id="KW-1185">Reference proteome</keyword>
<dbReference type="InterPro" id="IPR013083">
    <property type="entry name" value="Znf_RING/FYVE/PHD"/>
</dbReference>
<evidence type="ECO:0000256" key="1">
    <source>
        <dbReference type="ARBA" id="ARBA00022723"/>
    </source>
</evidence>
<evidence type="ECO:0000313" key="8">
    <source>
        <dbReference type="Proteomes" id="UP001473302"/>
    </source>
</evidence>
<feature type="compositionally biased region" description="Low complexity" evidence="5">
    <location>
        <begin position="283"/>
        <end position="292"/>
    </location>
</feature>
<feature type="domain" description="PHD-type" evidence="6">
    <location>
        <begin position="515"/>
        <end position="572"/>
    </location>
</feature>
<evidence type="ECO:0000259" key="6">
    <source>
        <dbReference type="PROSITE" id="PS50016"/>
    </source>
</evidence>
<dbReference type="Gene3D" id="3.30.40.10">
    <property type="entry name" value="Zinc/RING finger domain, C3HC4 (zinc finger)"/>
    <property type="match status" value="1"/>
</dbReference>
<feature type="compositionally biased region" description="Acidic residues" evidence="5">
    <location>
        <begin position="337"/>
        <end position="348"/>
    </location>
</feature>
<feature type="region of interest" description="Disordered" evidence="5">
    <location>
        <begin position="272"/>
        <end position="309"/>
    </location>
</feature>
<dbReference type="Pfam" id="PF00628">
    <property type="entry name" value="PHD"/>
    <property type="match status" value="1"/>
</dbReference>
<evidence type="ECO:0000256" key="3">
    <source>
        <dbReference type="ARBA" id="ARBA00022833"/>
    </source>
</evidence>
<sequence>MTSKLSVIESQKEEFQPTVLSQSFTNNLFSSYYIQPFWESLLQQQTNHTNTFAKPIGASSPDSYHENNHPAVIPIGAPRMAIDDLITGPTQDSSLHQFMLLSHQLHSNMIHTNSLVIKDDVFLAQPSTLSRDALYPSWLPTAVIVDHDDTASLSSHSSLSSSQHSDKFTTSPCLSPVTSPTNFLYNHEPLFEGGIIEDLDNKSNNKSNNNDIIDQYFEDEEYDDLSSVVTDSTTSEDKQQQQMIRRLSTVSDDLDWFKLLDAFRADVACDLPETNQEEDDQVSSESSHSGHTTAEEEDDEEEEDEYDFYVQPTVELKKRKRVKSETLAMYQLNLSDDNNDNDDDDDDDHAPIKKKSSKNNVRSNPSQKRRKKSKATSFNPRYKKYQKKKTADNQQVEFNLVPFTHTHIKKDKKEECDQNKESISSPTRSQLIESVAEKDKKTVFQHLTEVGIDWCRYCGTTEGVNWRPGPWGKRTLCNKHGCDYKGYGLASRLPRLDLSAFSNEKLEERLRPVVQQFCIVCQSPEQTEQNNHLVLCSGGCSRAYHQHCHTPMITVNPAIDPVRWYCSALCKENRKRNKVVVELPPALVKACAFAAQKSRVPSRVIG</sequence>
<feature type="region of interest" description="Disordered" evidence="5">
    <location>
        <begin position="153"/>
        <end position="172"/>
    </location>
</feature>
<keyword evidence="1" id="KW-0479">Metal-binding</keyword>
<comment type="caution">
    <text evidence="7">The sequence shown here is derived from an EMBL/GenBank/DDBJ whole genome shotgun (WGS) entry which is preliminary data.</text>
</comment>
<reference evidence="7 8" key="1">
    <citation type="submission" date="2024-04" db="EMBL/GenBank/DDBJ databases">
        <title>genome sequences of Mucor flavus KT1a and Helicostylum pulchrum KT1b strains isolated from the surface of a dry-aged beef.</title>
        <authorList>
            <person name="Toyotome T."/>
            <person name="Hosono M."/>
            <person name="Torimaru M."/>
            <person name="Fukuda K."/>
            <person name="Mikami N."/>
        </authorList>
    </citation>
    <scope>NUCLEOTIDE SEQUENCE [LARGE SCALE GENOMIC DNA]</scope>
    <source>
        <strain evidence="7 8">KT1a</strain>
    </source>
</reference>
<dbReference type="Proteomes" id="UP001473302">
    <property type="component" value="Unassembled WGS sequence"/>
</dbReference>
<dbReference type="SUPFAM" id="SSF57903">
    <property type="entry name" value="FYVE/PHD zinc finger"/>
    <property type="match status" value="1"/>
</dbReference>
<dbReference type="InterPro" id="IPR001965">
    <property type="entry name" value="Znf_PHD"/>
</dbReference>
<evidence type="ECO:0000256" key="4">
    <source>
        <dbReference type="PROSITE-ProRule" id="PRU00146"/>
    </source>
</evidence>
<dbReference type="InterPro" id="IPR019787">
    <property type="entry name" value="Znf_PHD-finger"/>
</dbReference>